<gene>
    <name evidence="2" type="ORF">CDD82_7872</name>
</gene>
<dbReference type="OrthoDB" id="4836723at2759"/>
<sequence length="267" mass="30817">MNHRWRLYPTMNQESTKIGLARVEDRMRQIQLLKASADQLKARQERRLARVKAKPNQRVQMLPIGGTTILVHDRLATSRYYFGHKGGDYIFRYASSEYLEIYEKCSRTPPDSETGTGTDSDEDLANQTRTQTMEDSMHAPLMHIELGAGNNERNLADFTFTPTYPEDLMGIIPRNSWLCPPELHRWIYHGQVPRSVPEYGRRLLDMIPILTTLFVSLMAFDENRLPRQTTDDVLMPILEIWDRSKAGLLDPTISFWGATMGPRRFAS</sequence>
<keyword evidence="1" id="KW-0175">Coiled coil</keyword>
<evidence type="ECO:0000313" key="3">
    <source>
        <dbReference type="Proteomes" id="UP000224854"/>
    </source>
</evidence>
<keyword evidence="3" id="KW-1185">Reference proteome</keyword>
<dbReference type="Proteomes" id="UP000224854">
    <property type="component" value="Unassembled WGS sequence"/>
</dbReference>
<comment type="caution">
    <text evidence="2">The sequence shown here is derived from an EMBL/GenBank/DDBJ whole genome shotgun (WGS) entry which is preliminary data.</text>
</comment>
<organism evidence="2 3">
    <name type="scientific">Ophiocordyceps australis</name>
    <dbReference type="NCBI Taxonomy" id="1399860"/>
    <lineage>
        <taxon>Eukaryota</taxon>
        <taxon>Fungi</taxon>
        <taxon>Dikarya</taxon>
        <taxon>Ascomycota</taxon>
        <taxon>Pezizomycotina</taxon>
        <taxon>Sordariomycetes</taxon>
        <taxon>Hypocreomycetidae</taxon>
        <taxon>Hypocreales</taxon>
        <taxon>Ophiocordycipitaceae</taxon>
        <taxon>Ophiocordyceps</taxon>
    </lineage>
</organism>
<protein>
    <submittedName>
        <fullName evidence="2">Uncharacterized protein</fullName>
    </submittedName>
</protein>
<name>A0A2C5YKH7_9HYPO</name>
<reference evidence="2 3" key="1">
    <citation type="submission" date="2017-06" db="EMBL/GenBank/DDBJ databases">
        <title>Ant-infecting Ophiocordyceps genomes reveal a high diversity of potential behavioral manipulation genes and a possible major role for enterotoxins.</title>
        <authorList>
            <person name="De Bekker C."/>
            <person name="Evans H.C."/>
            <person name="Brachmann A."/>
            <person name="Hughes D.P."/>
        </authorList>
    </citation>
    <scope>NUCLEOTIDE SEQUENCE [LARGE SCALE GENOMIC DNA]</scope>
    <source>
        <strain evidence="2 3">1348a</strain>
    </source>
</reference>
<dbReference type="AlphaFoldDB" id="A0A2C5YKH7"/>
<accession>A0A2C5YKH7</accession>
<proteinExistence type="predicted"/>
<feature type="coiled-coil region" evidence="1">
    <location>
        <begin position="23"/>
        <end position="54"/>
    </location>
</feature>
<evidence type="ECO:0000256" key="1">
    <source>
        <dbReference type="SAM" id="Coils"/>
    </source>
</evidence>
<evidence type="ECO:0000313" key="2">
    <source>
        <dbReference type="EMBL" id="PHH69267.1"/>
    </source>
</evidence>
<dbReference type="EMBL" id="NJEU01000968">
    <property type="protein sequence ID" value="PHH69267.1"/>
    <property type="molecule type" value="Genomic_DNA"/>
</dbReference>